<dbReference type="GO" id="GO:0045292">
    <property type="term" value="P:mRNA cis splicing, via spliceosome"/>
    <property type="evidence" value="ECO:0007669"/>
    <property type="project" value="InterPro"/>
</dbReference>
<feature type="domain" description="FF" evidence="3">
    <location>
        <begin position="52"/>
        <end position="113"/>
    </location>
</feature>
<dbReference type="GO" id="GO:0071004">
    <property type="term" value="C:U2-type prespliceosome"/>
    <property type="evidence" value="ECO:0007669"/>
    <property type="project" value="TreeGrafter"/>
</dbReference>
<feature type="domain" description="FF" evidence="3">
    <location>
        <begin position="1"/>
        <end position="46"/>
    </location>
</feature>
<protein>
    <recommendedName>
        <fullName evidence="3">FF domain-containing protein</fullName>
    </recommendedName>
</protein>
<name>A0AA39VHU6_ACESA</name>
<feature type="compositionally biased region" description="Basic residues" evidence="2">
    <location>
        <begin position="378"/>
        <end position="393"/>
    </location>
</feature>
<feature type="region of interest" description="Disordered" evidence="2">
    <location>
        <begin position="281"/>
        <end position="441"/>
    </location>
</feature>
<dbReference type="GO" id="GO:0003723">
    <property type="term" value="F:RNA binding"/>
    <property type="evidence" value="ECO:0007669"/>
    <property type="project" value="TreeGrafter"/>
</dbReference>
<organism evidence="4 5">
    <name type="scientific">Acer saccharum</name>
    <name type="common">Sugar maple</name>
    <dbReference type="NCBI Taxonomy" id="4024"/>
    <lineage>
        <taxon>Eukaryota</taxon>
        <taxon>Viridiplantae</taxon>
        <taxon>Streptophyta</taxon>
        <taxon>Embryophyta</taxon>
        <taxon>Tracheophyta</taxon>
        <taxon>Spermatophyta</taxon>
        <taxon>Magnoliopsida</taxon>
        <taxon>eudicotyledons</taxon>
        <taxon>Gunneridae</taxon>
        <taxon>Pentapetalae</taxon>
        <taxon>rosids</taxon>
        <taxon>malvids</taxon>
        <taxon>Sapindales</taxon>
        <taxon>Sapindaceae</taxon>
        <taxon>Hippocastanoideae</taxon>
        <taxon>Acereae</taxon>
        <taxon>Acer</taxon>
    </lineage>
</organism>
<feature type="compositionally biased region" description="Basic and acidic residues" evidence="2">
    <location>
        <begin position="281"/>
        <end position="330"/>
    </location>
</feature>
<dbReference type="EMBL" id="JAUESC010000384">
    <property type="protein sequence ID" value="KAK0580752.1"/>
    <property type="molecule type" value="Genomic_DNA"/>
</dbReference>
<keyword evidence="5" id="KW-1185">Reference proteome</keyword>
<comment type="caution">
    <text evidence="4">The sequence shown here is derived from an EMBL/GenBank/DDBJ whole genome shotgun (WGS) entry which is preliminary data.</text>
</comment>
<dbReference type="InterPro" id="IPR002713">
    <property type="entry name" value="FF_domain"/>
</dbReference>
<reference evidence="4" key="2">
    <citation type="submission" date="2023-06" db="EMBL/GenBank/DDBJ databases">
        <authorList>
            <person name="Swenson N.G."/>
            <person name="Wegrzyn J.L."/>
            <person name="Mcevoy S.L."/>
        </authorList>
    </citation>
    <scope>NUCLEOTIDE SEQUENCE</scope>
    <source>
        <strain evidence="4">NS2018</strain>
        <tissue evidence="4">Leaf</tissue>
    </source>
</reference>
<dbReference type="PANTHER" id="PTHR11864:SF33">
    <property type="entry name" value="PRE-MRNA-PROCESSING PROTEIN 40B"/>
    <property type="match status" value="1"/>
</dbReference>
<keyword evidence="1" id="KW-0175">Coiled coil</keyword>
<evidence type="ECO:0000256" key="2">
    <source>
        <dbReference type="SAM" id="MobiDB-lite"/>
    </source>
</evidence>
<proteinExistence type="predicted"/>
<dbReference type="InterPro" id="IPR039726">
    <property type="entry name" value="Prp40-like"/>
</dbReference>
<feature type="coiled-coil region" evidence="1">
    <location>
        <begin position="107"/>
        <end position="146"/>
    </location>
</feature>
<sequence length="441" mass="53252">MLEESTELTSTSRWSKALTMFENDDRFKAVDRERDRRDLFDNHLEELKQKERAKALEEHKRYVIEYRQFLESCDFIKANSQWRKVQDRLEADERCSRLDKMDRLEIFQEYLRDLEKEEEEQRKIQKEELRKAERKNRDEFRKLMEEDVAAGTLTAKTHWRDYCMKVKDLPAYKQYQEDKTRIKDTVKLKRITLSSTNVRIKLIFYELVERAKEKEEKEAKKRKRLADEFSDLLHSIKDISASSTWRIVKNILNVAESSVLLEKSIRRGIFDEYITQLKEQAKENERKRKEEKAKKEKEREERDRKRMNHGREKDRGREREKEDHLKKDAADIELVETTEIYVSGENRRSGKDKDKKNRKRHQSSQDNLNETEKDRSKNSHRHSSDHKKSRRHGSTPESENGSRHKRHIESENDSRHKRHKRDHRNGSRKSGDHGDLEDGEM</sequence>
<evidence type="ECO:0000259" key="3">
    <source>
        <dbReference type="PROSITE" id="PS51676"/>
    </source>
</evidence>
<dbReference type="FunFam" id="1.10.10.440:FF:000019">
    <property type="entry name" value="Pre-mRNA-processing protein 40A"/>
    <property type="match status" value="1"/>
</dbReference>
<dbReference type="GO" id="GO:0005685">
    <property type="term" value="C:U1 snRNP"/>
    <property type="evidence" value="ECO:0007669"/>
    <property type="project" value="TreeGrafter"/>
</dbReference>
<dbReference type="Proteomes" id="UP001168877">
    <property type="component" value="Unassembled WGS sequence"/>
</dbReference>
<evidence type="ECO:0000313" key="5">
    <source>
        <dbReference type="Proteomes" id="UP001168877"/>
    </source>
</evidence>
<dbReference type="SMART" id="SM00441">
    <property type="entry name" value="FF"/>
    <property type="match status" value="4"/>
</dbReference>
<dbReference type="PROSITE" id="PS51676">
    <property type="entry name" value="FF"/>
    <property type="match status" value="2"/>
</dbReference>
<dbReference type="Pfam" id="PF01846">
    <property type="entry name" value="FF"/>
    <property type="match status" value="2"/>
</dbReference>
<feature type="compositionally biased region" description="Basic residues" evidence="2">
    <location>
        <begin position="415"/>
        <end position="427"/>
    </location>
</feature>
<dbReference type="AlphaFoldDB" id="A0AA39VHU6"/>
<dbReference type="PANTHER" id="PTHR11864">
    <property type="entry name" value="PRE-MRNA-PROCESSING PROTEIN PRP40"/>
    <property type="match status" value="1"/>
</dbReference>
<accession>A0AA39VHU6</accession>
<dbReference type="Gene3D" id="1.10.10.440">
    <property type="entry name" value="FF domain"/>
    <property type="match status" value="4"/>
</dbReference>
<reference evidence="4" key="1">
    <citation type="journal article" date="2022" name="Plant J.">
        <title>Strategies of tolerance reflected in two North American maple genomes.</title>
        <authorList>
            <person name="McEvoy S.L."/>
            <person name="Sezen U.U."/>
            <person name="Trouern-Trend A."/>
            <person name="McMahon S.M."/>
            <person name="Schaberg P.G."/>
            <person name="Yang J."/>
            <person name="Wegrzyn J.L."/>
            <person name="Swenson N.G."/>
        </authorList>
    </citation>
    <scope>NUCLEOTIDE SEQUENCE</scope>
    <source>
        <strain evidence="4">NS2018</strain>
    </source>
</reference>
<gene>
    <name evidence="4" type="ORF">LWI29_005857</name>
</gene>
<evidence type="ECO:0000313" key="4">
    <source>
        <dbReference type="EMBL" id="KAK0580752.1"/>
    </source>
</evidence>
<feature type="compositionally biased region" description="Basic and acidic residues" evidence="2">
    <location>
        <begin position="429"/>
        <end position="441"/>
    </location>
</feature>
<dbReference type="InterPro" id="IPR036517">
    <property type="entry name" value="FF_domain_sf"/>
</dbReference>
<evidence type="ECO:0000256" key="1">
    <source>
        <dbReference type="SAM" id="Coils"/>
    </source>
</evidence>
<dbReference type="SUPFAM" id="SSF81698">
    <property type="entry name" value="FF domain"/>
    <property type="match status" value="4"/>
</dbReference>
<feature type="compositionally biased region" description="Basic and acidic residues" evidence="2">
    <location>
        <begin position="345"/>
        <end position="355"/>
    </location>
</feature>